<evidence type="ECO:0000313" key="2">
    <source>
        <dbReference type="EMBL" id="MFB8768837.1"/>
    </source>
</evidence>
<dbReference type="SUPFAM" id="SSF52833">
    <property type="entry name" value="Thioredoxin-like"/>
    <property type="match status" value="1"/>
</dbReference>
<dbReference type="Proteomes" id="UP000467124">
    <property type="component" value="Unassembled WGS sequence"/>
</dbReference>
<sequence length="168" mass="18011">MTIAATLSLTLTACASEPEEAVSPAQAETEPSPEVHRALRFQAQTTDGEQFDGETLAEATAVLWFWTPDCGECSGLASVVAATDQAYENIDFHGVAGRAELEEIQAFEAQNGLEDMTTLIDEYGTIWGGFEVISPPSFVFLRSDGTHTTVSGAMTVSELDETIAQELE</sequence>
<name>A0A7K2ISU3_9ACTN</name>
<dbReference type="RefSeq" id="WP_014908675.1">
    <property type="nucleotide sequence ID" value="NZ_BAZE01000011.1"/>
</dbReference>
<feature type="domain" description="Thioredoxin" evidence="1">
    <location>
        <begin position="32"/>
        <end position="168"/>
    </location>
</feature>
<gene>
    <name evidence="3" type="ORF">GTW20_12395</name>
    <name evidence="2" type="ORF">VSQ78_14090</name>
</gene>
<reference evidence="2 5" key="2">
    <citation type="submission" date="2024-01" db="EMBL/GenBank/DDBJ databases">
        <title>Genome mining of biosynthetic gene clusters to explore secondary metabolites of Streptomyces sp.</title>
        <authorList>
            <person name="Baig A."/>
            <person name="Ajitkumar Shintre N."/>
            <person name="Kumar H."/>
            <person name="Anbarasu A."/>
            <person name="Ramaiah S."/>
        </authorList>
    </citation>
    <scope>NUCLEOTIDE SEQUENCE [LARGE SCALE GENOMIC DNA]</scope>
    <source>
        <strain evidence="2 5">A01</strain>
    </source>
</reference>
<dbReference type="InterPro" id="IPR036249">
    <property type="entry name" value="Thioredoxin-like_sf"/>
</dbReference>
<dbReference type="EMBL" id="JAYMRS010000004">
    <property type="protein sequence ID" value="MFB8768837.1"/>
    <property type="molecule type" value="Genomic_DNA"/>
</dbReference>
<proteinExistence type="predicted"/>
<dbReference type="Proteomes" id="UP001585053">
    <property type="component" value="Unassembled WGS sequence"/>
</dbReference>
<evidence type="ECO:0000259" key="1">
    <source>
        <dbReference type="PROSITE" id="PS51352"/>
    </source>
</evidence>
<evidence type="ECO:0000313" key="5">
    <source>
        <dbReference type="Proteomes" id="UP001585053"/>
    </source>
</evidence>
<dbReference type="OMA" id="PWCPKCQ"/>
<accession>A0A7K2ISU3</accession>
<organism evidence="3 4">
    <name type="scientific">Nocardiopsis alba</name>
    <dbReference type="NCBI Taxonomy" id="53437"/>
    <lineage>
        <taxon>Bacteria</taxon>
        <taxon>Bacillati</taxon>
        <taxon>Actinomycetota</taxon>
        <taxon>Actinomycetes</taxon>
        <taxon>Streptosporangiales</taxon>
        <taxon>Nocardiopsidaceae</taxon>
        <taxon>Nocardiopsis</taxon>
    </lineage>
</organism>
<evidence type="ECO:0000313" key="4">
    <source>
        <dbReference type="Proteomes" id="UP000467124"/>
    </source>
</evidence>
<dbReference type="InterPro" id="IPR013766">
    <property type="entry name" value="Thioredoxin_domain"/>
</dbReference>
<evidence type="ECO:0000313" key="3">
    <source>
        <dbReference type="EMBL" id="MYR33038.1"/>
    </source>
</evidence>
<comment type="caution">
    <text evidence="3">The sequence shown here is derived from an EMBL/GenBank/DDBJ whole genome shotgun (WGS) entry which is preliminary data.</text>
</comment>
<dbReference type="Gene3D" id="3.40.30.10">
    <property type="entry name" value="Glutaredoxin"/>
    <property type="match status" value="1"/>
</dbReference>
<reference evidence="3 4" key="1">
    <citation type="journal article" date="2019" name="Nat. Commun.">
        <title>The antimicrobial potential of Streptomyces from insect microbiomes.</title>
        <authorList>
            <person name="Chevrette M.G."/>
            <person name="Carlson C.M."/>
            <person name="Ortega H.E."/>
            <person name="Thomas C."/>
            <person name="Ananiev G.E."/>
            <person name="Barns K.J."/>
            <person name="Book A.J."/>
            <person name="Cagnazzo J."/>
            <person name="Carlos C."/>
            <person name="Flanigan W."/>
            <person name="Grubbs K.J."/>
            <person name="Horn H.A."/>
            <person name="Hoffmann F.M."/>
            <person name="Klassen J.L."/>
            <person name="Knack J.J."/>
            <person name="Lewin G.R."/>
            <person name="McDonald B.R."/>
            <person name="Muller L."/>
            <person name="Melo W.G.P."/>
            <person name="Pinto-Tomas A.A."/>
            <person name="Schmitz A."/>
            <person name="Wendt-Pienkowski E."/>
            <person name="Wildman S."/>
            <person name="Zhao M."/>
            <person name="Zhang F."/>
            <person name="Bugni T.S."/>
            <person name="Andes D.R."/>
            <person name="Pupo M.T."/>
            <person name="Currie C.R."/>
        </authorList>
    </citation>
    <scope>NUCLEOTIDE SEQUENCE [LARGE SCALE GENOMIC DNA]</scope>
    <source>
        <strain evidence="3 4">SID5840</strain>
    </source>
</reference>
<protein>
    <submittedName>
        <fullName evidence="3">Thioredoxin family protein</fullName>
    </submittedName>
</protein>
<keyword evidence="5" id="KW-1185">Reference proteome</keyword>
<dbReference type="GeneID" id="91393325"/>
<dbReference type="PROSITE" id="PS51352">
    <property type="entry name" value="THIOREDOXIN_2"/>
    <property type="match status" value="1"/>
</dbReference>
<dbReference type="EMBL" id="WWHY01000001">
    <property type="protein sequence ID" value="MYR33038.1"/>
    <property type="molecule type" value="Genomic_DNA"/>
</dbReference>
<dbReference type="AlphaFoldDB" id="A0A7K2ISU3"/>